<evidence type="ECO:0000313" key="7">
    <source>
        <dbReference type="Proteomes" id="UP000461670"/>
    </source>
</evidence>
<dbReference type="AlphaFoldDB" id="A0A7V8JRT0"/>
<dbReference type="GO" id="GO:0042597">
    <property type="term" value="C:periplasmic space"/>
    <property type="evidence" value="ECO:0007669"/>
    <property type="project" value="InterPro"/>
</dbReference>
<feature type="domain" description="Transglycosylase SLT" evidence="5">
    <location>
        <begin position="499"/>
        <end position="601"/>
    </location>
</feature>
<dbReference type="InterPro" id="IPR008258">
    <property type="entry name" value="Transglycosylase_SLT_dom_1"/>
</dbReference>
<evidence type="ECO:0000256" key="3">
    <source>
        <dbReference type="SAM" id="MobiDB-lite"/>
    </source>
</evidence>
<feature type="chain" id="PRO_5031422757" evidence="4">
    <location>
        <begin position="28"/>
        <end position="670"/>
    </location>
</feature>
<dbReference type="PANTHER" id="PTHR37423:SF5">
    <property type="entry name" value="SOLUBLE LYTIC MUREIN TRANSGLYCOSYLASE"/>
    <property type="match status" value="1"/>
</dbReference>
<comment type="caution">
    <text evidence="6">The sequence shown here is derived from an EMBL/GenBank/DDBJ whole genome shotgun (WGS) entry which is preliminary data.</text>
</comment>
<comment type="similarity">
    <text evidence="1">Belongs to the transglycosylase Slt family.</text>
</comment>
<feature type="signal peptide" evidence="4">
    <location>
        <begin position="1"/>
        <end position="27"/>
    </location>
</feature>
<evidence type="ECO:0000259" key="5">
    <source>
        <dbReference type="Pfam" id="PF01464"/>
    </source>
</evidence>
<dbReference type="EMBL" id="WNDQ01000002">
    <property type="protein sequence ID" value="KAF1023843.1"/>
    <property type="molecule type" value="Genomic_DNA"/>
</dbReference>
<feature type="region of interest" description="Disordered" evidence="3">
    <location>
        <begin position="651"/>
        <end position="670"/>
    </location>
</feature>
<evidence type="ECO:0000256" key="2">
    <source>
        <dbReference type="ARBA" id="ARBA00022729"/>
    </source>
</evidence>
<sequence length="670" mass="73817">MRSKICKTRIILTLLCSAAVLPLPASAQISTPGAPSSAADDAVLAVNDAYRRGDRARMAALLPQTRGSLLEPWAAYWELRARLRDAQPAEVDQFLRRYAGTYQEDRLRNDWLLQLGRQRDWPNFKRLHPEFRMNDDPQVQCYALQVERLDKGTNVTGPVTERWLAARTDEDACTTAAQLLVSMREMPPATVWQKARLAIEANRPEVARKAVEMLSVDLGKQVAAINSSPMRYLAQNTAADGPSQELALLAIIKLAGSDPDAAAAQLQGGWARRLTAEERAWAWGQVGKQATLRLSDAAPAYFSQVADRALNDDHLAWKTRAALRAGDWKQVKASIEAMSHDGRFETAWIYWHARALQALARGDSPREEALREFETIAGTGGFYEMLALEALGRPITLPPAPDPVTPRERAWALQDPGLQRALRAIDLGLRNEGVREWHYTIALAQPGGLPDRQLLAAAQLACEREIWDRCINTSERTKEAVDVSQRFPLPLKDIVAPRSQAIGLDPAYVYGLIRQESRFVTHARSGAGASGLMQVMPATARWTARKIGMADFNPARINEREVNVALGTAYLKLALDDFDGSMAMASAAYNAGPGRPRNWRAPGGTGPTLEAAIWAETIPFAETRDYVKKVLANTTLYAALLHEPQQSLLSRLGTVGPRPSSDPPVDVDLP</sequence>
<proteinExistence type="inferred from homology"/>
<dbReference type="SUPFAM" id="SSF53955">
    <property type="entry name" value="Lysozyme-like"/>
    <property type="match status" value="1"/>
</dbReference>
<dbReference type="GO" id="GO:0004553">
    <property type="term" value="F:hydrolase activity, hydrolyzing O-glycosyl compounds"/>
    <property type="evidence" value="ECO:0007669"/>
    <property type="project" value="InterPro"/>
</dbReference>
<reference evidence="7" key="1">
    <citation type="journal article" date="2020" name="MBio">
        <title>Horizontal gene transfer to a defensive symbiont with a reduced genome amongst a multipartite beetle microbiome.</title>
        <authorList>
            <person name="Waterworth S.C."/>
            <person name="Florez L.V."/>
            <person name="Rees E.R."/>
            <person name="Hertweck C."/>
            <person name="Kaltenpoth M."/>
            <person name="Kwan J.C."/>
        </authorList>
    </citation>
    <scope>NUCLEOTIDE SEQUENCE [LARGE SCALE GENOMIC DNA]</scope>
</reference>
<dbReference type="SUPFAM" id="SSF48435">
    <property type="entry name" value="Bacterial muramidases"/>
    <property type="match status" value="1"/>
</dbReference>
<dbReference type="Pfam" id="PF01464">
    <property type="entry name" value="SLT"/>
    <property type="match status" value="1"/>
</dbReference>
<dbReference type="Proteomes" id="UP000461670">
    <property type="component" value="Unassembled WGS sequence"/>
</dbReference>
<keyword evidence="2 4" id="KW-0732">Signal</keyword>
<dbReference type="InterPro" id="IPR008939">
    <property type="entry name" value="Lytic_TGlycosylase_superhlx_U"/>
</dbReference>
<dbReference type="Gene3D" id="1.10.530.10">
    <property type="match status" value="1"/>
</dbReference>
<gene>
    <name evidence="6" type="primary">slt</name>
    <name evidence="6" type="ORF">GAK30_00209</name>
</gene>
<dbReference type="InterPro" id="IPR023346">
    <property type="entry name" value="Lysozyme-like_dom_sf"/>
</dbReference>
<dbReference type="CDD" id="cd13401">
    <property type="entry name" value="Slt70-like"/>
    <property type="match status" value="1"/>
</dbReference>
<accession>A0A7V8JRT0</accession>
<organism evidence="6 7">
    <name type="scientific">Paracidovorax wautersii</name>
    <dbReference type="NCBI Taxonomy" id="1177982"/>
    <lineage>
        <taxon>Bacteria</taxon>
        <taxon>Pseudomonadati</taxon>
        <taxon>Pseudomonadota</taxon>
        <taxon>Betaproteobacteria</taxon>
        <taxon>Burkholderiales</taxon>
        <taxon>Comamonadaceae</taxon>
        <taxon>Paracidovorax</taxon>
    </lineage>
</organism>
<name>A0A7V8JRT0_9BURK</name>
<dbReference type="Gene3D" id="1.25.20.10">
    <property type="entry name" value="Bacterial muramidases"/>
    <property type="match status" value="1"/>
</dbReference>
<evidence type="ECO:0000313" key="6">
    <source>
        <dbReference type="EMBL" id="KAF1023843.1"/>
    </source>
</evidence>
<evidence type="ECO:0000256" key="1">
    <source>
        <dbReference type="ARBA" id="ARBA00007734"/>
    </source>
</evidence>
<evidence type="ECO:0000256" key="4">
    <source>
        <dbReference type="SAM" id="SignalP"/>
    </source>
</evidence>
<protein>
    <submittedName>
        <fullName evidence="6">Soluble lytic murein transglycosylase</fullName>
    </submittedName>
</protein>
<dbReference type="PANTHER" id="PTHR37423">
    <property type="entry name" value="SOLUBLE LYTIC MUREIN TRANSGLYCOSYLASE-RELATED"/>
    <property type="match status" value="1"/>
</dbReference>